<dbReference type="AlphaFoldDB" id="C0GCE0"/>
<dbReference type="Proteomes" id="UP000006443">
    <property type="component" value="Unassembled WGS sequence"/>
</dbReference>
<name>C0GCE0_DETAL</name>
<sequence length="438" mass="51234">MKIVSQSKLKRTQIMLSPDVFKESDVLPRKVIFHFGQWKKEVNIVLEPTLAPYQIGLSEHLLQEYTLPDCYDYDMQWDGRNLKIGPVIAFLTIHSTEKLEQKLDIFEGYFAAYPHFQGLIYICAIDGIDTKEKKIDGFYYDPTHGAENKWKKGTFPYPGAMYRKTGFSARLYDQIINELGDKLFNTYFFNKWELWAWLSPNEDCEKYLPHTRRVTGFQDIKEMLDLYGEVYLKKVNSHKAKGIIKVVRTGTEYSFIYRLRGTKKYTDPEQIEHFINEINQKKDYLVQQAIPVKTHEERHFDFRVIMQKNRLGKWVCSGNIARFGKKDSIATNFLLAGYALSGNEALKTVFKYNERDAFIKEQEIIQACTLICEKLDLCCGNYGDLGVDVIVDENQKVWVLEVNKLQDHKYPVYALNDEQMYYKVTTTLFEYAAFLAGF</sequence>
<dbReference type="EMBL" id="ACJM01000001">
    <property type="protein sequence ID" value="EEG78875.1"/>
    <property type="molecule type" value="Genomic_DNA"/>
</dbReference>
<evidence type="ECO:0000313" key="2">
    <source>
        <dbReference type="Proteomes" id="UP000006443"/>
    </source>
</evidence>
<dbReference type="Gene3D" id="3.30.470.20">
    <property type="entry name" value="ATP-grasp fold, B domain"/>
    <property type="match status" value="1"/>
</dbReference>
<dbReference type="STRING" id="555088.DealDRAFT_0149"/>
<proteinExistence type="predicted"/>
<reference evidence="1 2" key="1">
    <citation type="submission" date="2009-02" db="EMBL/GenBank/DDBJ databases">
        <title>Sequencing of the draft genome and assembly of Dethiobacter alkaliphilus AHT 1.</title>
        <authorList>
            <consortium name="US DOE Joint Genome Institute (JGI-PGF)"/>
            <person name="Lucas S."/>
            <person name="Copeland A."/>
            <person name="Lapidus A."/>
            <person name="Glavina del Rio T."/>
            <person name="Dalin E."/>
            <person name="Tice H."/>
            <person name="Bruce D."/>
            <person name="Goodwin L."/>
            <person name="Pitluck S."/>
            <person name="Larimer F."/>
            <person name="Land M.L."/>
            <person name="Hauser L."/>
            <person name="Muyzer G."/>
        </authorList>
    </citation>
    <scope>NUCLEOTIDE SEQUENCE [LARGE SCALE GENOMIC DNA]</scope>
    <source>
        <strain evidence="1 2">AHT 1</strain>
    </source>
</reference>
<dbReference type="Pfam" id="PF14398">
    <property type="entry name" value="ATPgrasp_YheCD"/>
    <property type="match status" value="1"/>
</dbReference>
<dbReference type="OrthoDB" id="1809801at2"/>
<evidence type="ECO:0000313" key="1">
    <source>
        <dbReference type="EMBL" id="EEG78875.1"/>
    </source>
</evidence>
<protein>
    <recommendedName>
        <fullName evidence="3">ATP-grasp domain-containing protein</fullName>
    </recommendedName>
</protein>
<keyword evidence="2" id="KW-1185">Reference proteome</keyword>
<dbReference type="eggNOG" id="COG0189">
    <property type="taxonomic scope" value="Bacteria"/>
</dbReference>
<dbReference type="InterPro" id="IPR026838">
    <property type="entry name" value="YheC/D"/>
</dbReference>
<organism evidence="1 2">
    <name type="scientific">Dethiobacter alkaliphilus AHT 1</name>
    <dbReference type="NCBI Taxonomy" id="555088"/>
    <lineage>
        <taxon>Bacteria</taxon>
        <taxon>Bacillati</taxon>
        <taxon>Bacillota</taxon>
        <taxon>Dethiobacteria</taxon>
        <taxon>Dethiobacterales</taxon>
        <taxon>Dethiobacteraceae</taxon>
        <taxon>Dethiobacter</taxon>
    </lineage>
</organism>
<comment type="caution">
    <text evidence="1">The sequence shown here is derived from an EMBL/GenBank/DDBJ whole genome shotgun (WGS) entry which is preliminary data.</text>
</comment>
<accession>C0GCE0</accession>
<gene>
    <name evidence="1" type="ORF">DealDRAFT_0149</name>
</gene>
<evidence type="ECO:0008006" key="3">
    <source>
        <dbReference type="Google" id="ProtNLM"/>
    </source>
</evidence>
<dbReference type="RefSeq" id="WP_008513905.1">
    <property type="nucleotide sequence ID" value="NZ_ACJM01000001.1"/>
</dbReference>
<dbReference type="SUPFAM" id="SSF56059">
    <property type="entry name" value="Glutathione synthetase ATP-binding domain-like"/>
    <property type="match status" value="1"/>
</dbReference>